<feature type="chain" id="PRO_5032960208" description="Pectinesterase inhibitor domain-containing protein" evidence="4">
    <location>
        <begin position="25"/>
        <end position="199"/>
    </location>
</feature>
<evidence type="ECO:0000313" key="7">
    <source>
        <dbReference type="Proteomes" id="UP000631114"/>
    </source>
</evidence>
<dbReference type="PANTHER" id="PTHR35357:SF17">
    <property type="entry name" value="PECTINESTERASE INHIBITOR 12"/>
    <property type="match status" value="1"/>
</dbReference>
<accession>A0A835HS90</accession>
<evidence type="ECO:0000313" key="6">
    <source>
        <dbReference type="EMBL" id="KAF9602263.1"/>
    </source>
</evidence>
<feature type="signal peptide" evidence="4">
    <location>
        <begin position="1"/>
        <end position="24"/>
    </location>
</feature>
<dbReference type="CDD" id="cd15795">
    <property type="entry name" value="PMEI-Pla_a_1_like"/>
    <property type="match status" value="1"/>
</dbReference>
<comment type="caution">
    <text evidence="6">The sequence shown here is derived from an EMBL/GenBank/DDBJ whole genome shotgun (WGS) entry which is preliminary data.</text>
</comment>
<dbReference type="Gene3D" id="1.20.140.40">
    <property type="entry name" value="Invertase/pectin methylesterase inhibitor family protein"/>
    <property type="match status" value="1"/>
</dbReference>
<evidence type="ECO:0000256" key="2">
    <source>
        <dbReference type="ARBA" id="ARBA00023157"/>
    </source>
</evidence>
<dbReference type="FunFam" id="1.20.140.40:FF:000002">
    <property type="entry name" value="Putative invertase inhibitor"/>
    <property type="match status" value="1"/>
</dbReference>
<dbReference type="SUPFAM" id="SSF101148">
    <property type="entry name" value="Plant invertase/pectin methylesterase inhibitor"/>
    <property type="match status" value="1"/>
</dbReference>
<evidence type="ECO:0000256" key="3">
    <source>
        <dbReference type="ARBA" id="ARBA00038471"/>
    </source>
</evidence>
<proteinExistence type="inferred from homology"/>
<dbReference type="OrthoDB" id="1902988at2759"/>
<dbReference type="EMBL" id="JADFTS010000006">
    <property type="protein sequence ID" value="KAF9602263.1"/>
    <property type="molecule type" value="Genomic_DNA"/>
</dbReference>
<dbReference type="SMART" id="SM00856">
    <property type="entry name" value="PMEI"/>
    <property type="match status" value="1"/>
</dbReference>
<dbReference type="GO" id="GO:0005576">
    <property type="term" value="C:extracellular region"/>
    <property type="evidence" value="ECO:0007669"/>
    <property type="project" value="UniProtKB-ARBA"/>
</dbReference>
<sequence>MGHISWFLHLILCVLLYRHNVSFAAPRVCFDFAGDIIEETCQKCAAMSPRLSFNFCKSSLEEVVPHKGSLSVQELGIIALELATINATNTVTSIQKMLTRKTFGPHASLCLKDCLELYSDVIPTLSDSVRALVNNNEYTANIMISAAMEAATTCQDGFEEEEGEVRPLVNDNNDFFQLCDIALVITSLVSATPMLLTAK</sequence>
<dbReference type="InterPro" id="IPR006501">
    <property type="entry name" value="Pectinesterase_inhib_dom"/>
</dbReference>
<reference evidence="6 7" key="1">
    <citation type="submission" date="2020-10" db="EMBL/GenBank/DDBJ databases">
        <title>The Coptis chinensis genome and diversification of protoberbering-type alkaloids.</title>
        <authorList>
            <person name="Wang B."/>
            <person name="Shu S."/>
            <person name="Song C."/>
            <person name="Liu Y."/>
        </authorList>
    </citation>
    <scope>NUCLEOTIDE SEQUENCE [LARGE SCALE GENOMIC DNA]</scope>
    <source>
        <strain evidence="6">HL-2020</strain>
        <tissue evidence="6">Leaf</tissue>
    </source>
</reference>
<dbReference type="InterPro" id="IPR035513">
    <property type="entry name" value="Invertase/methylesterase_inhib"/>
</dbReference>
<dbReference type="InterPro" id="IPR034088">
    <property type="entry name" value="Pla_a_1-like"/>
</dbReference>
<dbReference type="Proteomes" id="UP000631114">
    <property type="component" value="Unassembled WGS sequence"/>
</dbReference>
<keyword evidence="1 4" id="KW-0732">Signal</keyword>
<protein>
    <recommendedName>
        <fullName evidence="5">Pectinesterase inhibitor domain-containing protein</fullName>
    </recommendedName>
</protein>
<dbReference type="PANTHER" id="PTHR35357">
    <property type="entry name" value="OS02G0537100 PROTEIN"/>
    <property type="match status" value="1"/>
</dbReference>
<organism evidence="6 7">
    <name type="scientific">Coptis chinensis</name>
    <dbReference type="NCBI Taxonomy" id="261450"/>
    <lineage>
        <taxon>Eukaryota</taxon>
        <taxon>Viridiplantae</taxon>
        <taxon>Streptophyta</taxon>
        <taxon>Embryophyta</taxon>
        <taxon>Tracheophyta</taxon>
        <taxon>Spermatophyta</taxon>
        <taxon>Magnoliopsida</taxon>
        <taxon>Ranunculales</taxon>
        <taxon>Ranunculaceae</taxon>
        <taxon>Coptidoideae</taxon>
        <taxon>Coptis</taxon>
    </lineage>
</organism>
<keyword evidence="7" id="KW-1185">Reference proteome</keyword>
<feature type="domain" description="Pectinesterase inhibitor" evidence="5">
    <location>
        <begin position="32"/>
        <end position="185"/>
    </location>
</feature>
<name>A0A835HS90_9MAGN</name>
<keyword evidence="2" id="KW-1015">Disulfide bond</keyword>
<evidence type="ECO:0000256" key="1">
    <source>
        <dbReference type="ARBA" id="ARBA00022729"/>
    </source>
</evidence>
<dbReference type="GO" id="GO:0004857">
    <property type="term" value="F:enzyme inhibitor activity"/>
    <property type="evidence" value="ECO:0007669"/>
    <property type="project" value="InterPro"/>
</dbReference>
<comment type="similarity">
    <text evidence="3">Belongs to the PMEI family.</text>
</comment>
<evidence type="ECO:0000259" key="5">
    <source>
        <dbReference type="SMART" id="SM00856"/>
    </source>
</evidence>
<dbReference type="AlphaFoldDB" id="A0A835HS90"/>
<gene>
    <name evidence="6" type="ORF">IFM89_026348</name>
</gene>
<dbReference type="Pfam" id="PF04043">
    <property type="entry name" value="PMEI"/>
    <property type="match status" value="1"/>
</dbReference>
<evidence type="ECO:0000256" key="4">
    <source>
        <dbReference type="SAM" id="SignalP"/>
    </source>
</evidence>
<dbReference type="NCBIfam" id="TIGR01614">
    <property type="entry name" value="PME_inhib"/>
    <property type="match status" value="1"/>
</dbReference>